<dbReference type="Gene3D" id="3.20.20.80">
    <property type="entry name" value="Glycosidases"/>
    <property type="match status" value="1"/>
</dbReference>
<dbReference type="GO" id="GO:0005975">
    <property type="term" value="P:carbohydrate metabolic process"/>
    <property type="evidence" value="ECO:0007669"/>
    <property type="project" value="InterPro"/>
</dbReference>
<evidence type="ECO:0000256" key="1">
    <source>
        <dbReference type="ARBA" id="ARBA00008875"/>
    </source>
</evidence>
<dbReference type="InterPro" id="IPR051923">
    <property type="entry name" value="Glycosyl_Hydrolase_39"/>
</dbReference>
<dbReference type="EMBL" id="GEDC01014305">
    <property type="protein sequence ID" value="JAS22993.1"/>
    <property type="molecule type" value="Transcribed_RNA"/>
</dbReference>
<keyword evidence="5" id="KW-0732">Signal</keyword>
<dbReference type="PRINTS" id="PR00745">
    <property type="entry name" value="GLHYDRLASE39"/>
</dbReference>
<feature type="domain" description="Glycosyl hydrolases family 39 N-terminal catalytic" evidence="6">
    <location>
        <begin position="37"/>
        <end position="266"/>
    </location>
</feature>
<evidence type="ECO:0000256" key="4">
    <source>
        <dbReference type="PIRSR" id="PIRSR600514-1"/>
    </source>
</evidence>
<comment type="similarity">
    <text evidence="1">Belongs to the glycosyl hydrolase 39 family.</text>
</comment>
<feature type="active site" description="Proton donor" evidence="4">
    <location>
        <position position="188"/>
    </location>
</feature>
<dbReference type="InterPro" id="IPR017853">
    <property type="entry name" value="GH"/>
</dbReference>
<organism evidence="7">
    <name type="scientific">Clastoptera arizonana</name>
    <name type="common">Arizona spittle bug</name>
    <dbReference type="NCBI Taxonomy" id="38151"/>
    <lineage>
        <taxon>Eukaryota</taxon>
        <taxon>Metazoa</taxon>
        <taxon>Ecdysozoa</taxon>
        <taxon>Arthropoda</taxon>
        <taxon>Hexapoda</taxon>
        <taxon>Insecta</taxon>
        <taxon>Pterygota</taxon>
        <taxon>Neoptera</taxon>
        <taxon>Paraneoptera</taxon>
        <taxon>Hemiptera</taxon>
        <taxon>Auchenorrhyncha</taxon>
        <taxon>Cercopoidea</taxon>
        <taxon>Clastopteridae</taxon>
        <taxon>Clastoptera</taxon>
    </lineage>
</organism>
<dbReference type="GO" id="GO:0003940">
    <property type="term" value="F:L-iduronidase activity"/>
    <property type="evidence" value="ECO:0007669"/>
    <property type="project" value="TreeGrafter"/>
</dbReference>
<feature type="chain" id="PRO_5008581108" description="Glycosyl hydrolases family 39 N-terminal catalytic domain-containing protein" evidence="5">
    <location>
        <begin position="26"/>
        <end position="283"/>
    </location>
</feature>
<accession>A0A1B6DBC5</accession>
<evidence type="ECO:0000313" key="7">
    <source>
        <dbReference type="EMBL" id="JAS22993.1"/>
    </source>
</evidence>
<dbReference type="PROSITE" id="PS01027">
    <property type="entry name" value="GLYCOSYL_HYDROL_F39"/>
    <property type="match status" value="1"/>
</dbReference>
<dbReference type="PANTHER" id="PTHR12631:SF8">
    <property type="entry name" value="ALPHA-L-IDURONIDASE"/>
    <property type="match status" value="1"/>
</dbReference>
<evidence type="ECO:0000256" key="5">
    <source>
        <dbReference type="SAM" id="SignalP"/>
    </source>
</evidence>
<sequence length="283" mass="33054">MKTRLLIYFHLLFFLLKECVYQVGCTSTIKINTNQVRVDVVTSNKTGTFKRFWQNTGMSAPGPGRMTVDYLTSRTQKINLALIGALPFRAIAHVRIHWLLDLISVRQVSEKIVYNFKTLDKFVSWLNQNDLYIGFELMGNPGGVFTDLGKNASQFEMWKELVYTIASKYKDKYGLSEIKRWRFETWNEPDLKIYNRLNFDLKGYLNYVQASKEGLNKCSSKLRLSGPAGLFKEKHNHHLCWGLLNHCENQIIQNNSCYIDTITFHKKRKWFCYKDGGRKFTTV</sequence>
<keyword evidence="3" id="KW-0326">Glycosidase</keyword>
<evidence type="ECO:0000256" key="3">
    <source>
        <dbReference type="ARBA" id="ARBA00023295"/>
    </source>
</evidence>
<reference evidence="7" key="1">
    <citation type="submission" date="2015-12" db="EMBL/GenBank/DDBJ databases">
        <title>De novo transcriptome assembly of four potential Pierce s Disease insect vectors from Arizona vineyards.</title>
        <authorList>
            <person name="Tassone E.E."/>
        </authorList>
    </citation>
    <scope>NUCLEOTIDE SEQUENCE</scope>
</reference>
<dbReference type="InterPro" id="IPR000514">
    <property type="entry name" value="Glyco_hydro_39"/>
</dbReference>
<evidence type="ECO:0000259" key="6">
    <source>
        <dbReference type="Pfam" id="PF01229"/>
    </source>
</evidence>
<feature type="signal peptide" evidence="5">
    <location>
        <begin position="1"/>
        <end position="25"/>
    </location>
</feature>
<name>A0A1B6DBC5_9HEMI</name>
<dbReference type="InterPro" id="IPR049166">
    <property type="entry name" value="GH39_cat"/>
</dbReference>
<dbReference type="PANTHER" id="PTHR12631">
    <property type="entry name" value="ALPHA-L-IDURONIDASE"/>
    <property type="match status" value="1"/>
</dbReference>
<proteinExistence type="inferred from homology"/>
<protein>
    <recommendedName>
        <fullName evidence="6">Glycosyl hydrolases family 39 N-terminal catalytic domain-containing protein</fullName>
    </recommendedName>
</protein>
<dbReference type="SUPFAM" id="SSF51445">
    <property type="entry name" value="(Trans)glycosidases"/>
    <property type="match status" value="1"/>
</dbReference>
<dbReference type="InterPro" id="IPR049165">
    <property type="entry name" value="GH39_as"/>
</dbReference>
<dbReference type="Pfam" id="PF01229">
    <property type="entry name" value="Glyco_hydro_39"/>
    <property type="match status" value="1"/>
</dbReference>
<dbReference type="AlphaFoldDB" id="A0A1B6DBC5"/>
<keyword evidence="2" id="KW-0378">Hydrolase</keyword>
<evidence type="ECO:0000256" key="2">
    <source>
        <dbReference type="ARBA" id="ARBA00022801"/>
    </source>
</evidence>
<gene>
    <name evidence="7" type="ORF">g.26881</name>
</gene>